<keyword evidence="7 16" id="KW-0812">Transmembrane</keyword>
<feature type="transmembrane region" description="Helical" evidence="16">
    <location>
        <begin position="1109"/>
        <end position="1130"/>
    </location>
</feature>
<evidence type="ECO:0000313" key="19">
    <source>
        <dbReference type="EMBL" id="QWW24258.1"/>
    </source>
</evidence>
<dbReference type="SUPFAM" id="SSF56815">
    <property type="entry name" value="Sec1/munc18-like (SM) proteins"/>
    <property type="match status" value="1"/>
</dbReference>
<evidence type="ECO:0008006" key="20">
    <source>
        <dbReference type="Google" id="ProtNLM"/>
    </source>
</evidence>
<dbReference type="PROSITE" id="PS50929">
    <property type="entry name" value="ABC_TM1F"/>
    <property type="match status" value="2"/>
</dbReference>
<dbReference type="GO" id="GO:0016887">
    <property type="term" value="F:ATP hydrolysis activity"/>
    <property type="evidence" value="ECO:0007669"/>
    <property type="project" value="InterPro"/>
</dbReference>
<keyword evidence="11" id="KW-1278">Translocase</keyword>
<comment type="similarity">
    <text evidence="2">Belongs to the ABC transporter superfamily. ABCC family. Conjugate transporter (TC 3.A.1.208) subfamily.</text>
</comment>
<keyword evidence="9" id="KW-0547">Nucleotide-binding</keyword>
<dbReference type="PROSITE" id="PS50893">
    <property type="entry name" value="ABC_TRANSPORTER_2"/>
    <property type="match status" value="2"/>
</dbReference>
<dbReference type="PANTHER" id="PTHR24223:SF443">
    <property type="entry name" value="MULTIDRUG-RESISTANCE LIKE PROTEIN 1, ISOFORM I"/>
    <property type="match status" value="1"/>
</dbReference>
<feature type="compositionally biased region" description="Low complexity" evidence="15">
    <location>
        <begin position="694"/>
        <end position="713"/>
    </location>
</feature>
<dbReference type="FunFam" id="3.40.50.300:FF:000450">
    <property type="entry name" value="ABC transporter C family member 2"/>
    <property type="match status" value="1"/>
</dbReference>
<dbReference type="GO" id="GO:0005524">
    <property type="term" value="F:ATP binding"/>
    <property type="evidence" value="ECO:0007669"/>
    <property type="project" value="UniProtKB-KW"/>
</dbReference>
<evidence type="ECO:0000256" key="6">
    <source>
        <dbReference type="ARBA" id="ARBA00022554"/>
    </source>
</evidence>
<dbReference type="GO" id="GO:0140359">
    <property type="term" value="F:ABC-type transporter activity"/>
    <property type="evidence" value="ECO:0007669"/>
    <property type="project" value="InterPro"/>
</dbReference>
<comment type="similarity">
    <text evidence="3">Belongs to the STXBP/unc-18/SEC1 family.</text>
</comment>
<evidence type="ECO:0000256" key="8">
    <source>
        <dbReference type="ARBA" id="ARBA00022737"/>
    </source>
</evidence>
<dbReference type="InterPro" id="IPR036045">
    <property type="entry name" value="Sec1-like_sf"/>
</dbReference>
<evidence type="ECO:0000256" key="3">
    <source>
        <dbReference type="ARBA" id="ARBA00009884"/>
    </source>
</evidence>
<feature type="region of interest" description="Disordered" evidence="15">
    <location>
        <begin position="1624"/>
        <end position="1646"/>
    </location>
</feature>
<evidence type="ECO:0000256" key="2">
    <source>
        <dbReference type="ARBA" id="ARBA00009726"/>
    </source>
</evidence>
<keyword evidence="8" id="KW-0677">Repeat</keyword>
<evidence type="ECO:0000256" key="4">
    <source>
        <dbReference type="ARBA" id="ARBA00022448"/>
    </source>
</evidence>
<dbReference type="InterPro" id="IPR050173">
    <property type="entry name" value="ABC_transporter_C-like"/>
</dbReference>
<name>A0A8F2W203_CANAR</name>
<dbReference type="Pfam" id="PF00995">
    <property type="entry name" value="Sec1"/>
    <property type="match status" value="1"/>
</dbReference>
<evidence type="ECO:0000256" key="16">
    <source>
        <dbReference type="SAM" id="Phobius"/>
    </source>
</evidence>
<evidence type="ECO:0000256" key="14">
    <source>
        <dbReference type="ARBA" id="ARBA00053425"/>
    </source>
</evidence>
<dbReference type="SUPFAM" id="SSF52540">
    <property type="entry name" value="P-loop containing nucleoside triphosphate hydrolases"/>
    <property type="match status" value="2"/>
</dbReference>
<feature type="transmembrane region" description="Helical" evidence="16">
    <location>
        <begin position="865"/>
        <end position="886"/>
    </location>
</feature>
<dbReference type="Gene3D" id="3.90.830.10">
    <property type="entry name" value="Syntaxin Binding Protein 1, Chain A, domain 2"/>
    <property type="match status" value="1"/>
</dbReference>
<evidence type="ECO:0000256" key="9">
    <source>
        <dbReference type="ARBA" id="ARBA00022741"/>
    </source>
</evidence>
<feature type="transmembrane region" description="Helical" evidence="16">
    <location>
        <begin position="1859"/>
        <end position="1887"/>
    </location>
</feature>
<dbReference type="CDD" id="cd03250">
    <property type="entry name" value="ABCC_MRP_domain1"/>
    <property type="match status" value="1"/>
</dbReference>
<dbReference type="SMART" id="SM00382">
    <property type="entry name" value="AAA"/>
    <property type="match status" value="2"/>
</dbReference>
<evidence type="ECO:0000256" key="15">
    <source>
        <dbReference type="SAM" id="MobiDB-lite"/>
    </source>
</evidence>
<dbReference type="InterPro" id="IPR001619">
    <property type="entry name" value="Sec1-like"/>
</dbReference>
<dbReference type="Gene3D" id="3.40.50.300">
    <property type="entry name" value="P-loop containing nucleotide triphosphate hydrolases"/>
    <property type="match status" value="2"/>
</dbReference>
<dbReference type="InterPro" id="IPR056227">
    <property type="entry name" value="TMD0_ABC"/>
</dbReference>
<feature type="transmembrane region" description="Helical" evidence="16">
    <location>
        <begin position="1050"/>
        <end position="1068"/>
    </location>
</feature>
<keyword evidence="5" id="KW-0597">Phosphoprotein</keyword>
<feature type="transmembrane region" description="Helical" evidence="16">
    <location>
        <begin position="1213"/>
        <end position="1232"/>
    </location>
</feature>
<dbReference type="InterPro" id="IPR027482">
    <property type="entry name" value="Sec1-like_dom2"/>
</dbReference>
<feature type="domain" description="ABC transporter" evidence="17">
    <location>
        <begin position="2053"/>
        <end position="2298"/>
    </location>
</feature>
<evidence type="ECO:0000256" key="10">
    <source>
        <dbReference type="ARBA" id="ARBA00022840"/>
    </source>
</evidence>
<keyword evidence="13 16" id="KW-0472">Membrane</keyword>
<feature type="transmembrane region" description="Helical" evidence="16">
    <location>
        <begin position="1327"/>
        <end position="1353"/>
    </location>
</feature>
<feature type="domain" description="ABC transmembrane type-1" evidence="18">
    <location>
        <begin position="1733"/>
        <end position="2016"/>
    </location>
</feature>
<dbReference type="GO" id="GO:0016192">
    <property type="term" value="P:vesicle-mediated transport"/>
    <property type="evidence" value="ECO:0007669"/>
    <property type="project" value="InterPro"/>
</dbReference>
<feature type="domain" description="ABC transmembrane type-1" evidence="18">
    <location>
        <begin position="1063"/>
        <end position="1354"/>
    </location>
</feature>
<dbReference type="GO" id="GO:0042592">
    <property type="term" value="P:homeostatic process"/>
    <property type="evidence" value="ECO:0007669"/>
    <property type="project" value="UniProtKB-ARBA"/>
</dbReference>
<organism evidence="19">
    <name type="scientific">Candidozyma auris</name>
    <name type="common">Yeast</name>
    <name type="synonym">Candida auris</name>
    <dbReference type="NCBI Taxonomy" id="498019"/>
    <lineage>
        <taxon>Eukaryota</taxon>
        <taxon>Fungi</taxon>
        <taxon>Dikarya</taxon>
        <taxon>Ascomycota</taxon>
        <taxon>Saccharomycotina</taxon>
        <taxon>Pichiomycetes</taxon>
        <taxon>Metschnikowiaceae</taxon>
        <taxon>Candidozyma</taxon>
    </lineage>
</organism>
<dbReference type="Pfam" id="PF00664">
    <property type="entry name" value="ABC_membrane"/>
    <property type="match status" value="2"/>
</dbReference>
<evidence type="ECO:0000256" key="11">
    <source>
        <dbReference type="ARBA" id="ARBA00022967"/>
    </source>
</evidence>
<dbReference type="EMBL" id="CP076751">
    <property type="protein sequence ID" value="QWW24258.1"/>
    <property type="molecule type" value="Genomic_DNA"/>
</dbReference>
<reference evidence="19" key="1">
    <citation type="submission" date="2021-06" db="EMBL/GenBank/DDBJ databases">
        <title>Candida auris outbreak in lebanese hospital.</title>
        <authorList>
            <person name="Finianos M."/>
        </authorList>
    </citation>
    <scope>NUCLEOTIDE SEQUENCE</scope>
    <source>
        <strain evidence="19">CA7LBN</strain>
    </source>
</reference>
<gene>
    <name evidence="19" type="ORF">CA7LBN_003092</name>
</gene>
<evidence type="ECO:0000256" key="1">
    <source>
        <dbReference type="ARBA" id="ARBA00004128"/>
    </source>
</evidence>
<dbReference type="Pfam" id="PF24357">
    <property type="entry name" value="TMD0_ABC"/>
    <property type="match status" value="1"/>
</dbReference>
<feature type="transmembrane region" description="Helical" evidence="16">
    <location>
        <begin position="1773"/>
        <end position="1797"/>
    </location>
</feature>
<dbReference type="GO" id="GO:0042144">
    <property type="term" value="P:vacuole fusion, non-autophagic"/>
    <property type="evidence" value="ECO:0007669"/>
    <property type="project" value="UniProtKB-ARBA"/>
</dbReference>
<comment type="function">
    <text evidence="14">Cooperates for the ATP-dependent vacuolar transport of bilirubin and glutathione conjugates.</text>
</comment>
<proteinExistence type="inferred from homology"/>
<dbReference type="Gene3D" id="3.40.50.2060">
    <property type="match status" value="1"/>
</dbReference>
<feature type="compositionally biased region" description="Polar residues" evidence="15">
    <location>
        <begin position="677"/>
        <end position="691"/>
    </location>
</feature>
<dbReference type="InterPro" id="IPR003593">
    <property type="entry name" value="AAA+_ATPase"/>
</dbReference>
<keyword evidence="12 16" id="KW-1133">Transmembrane helix</keyword>
<dbReference type="InterPro" id="IPR043154">
    <property type="entry name" value="Sec-1-like_dom1"/>
</dbReference>
<dbReference type="Proteomes" id="UP000825438">
    <property type="component" value="Chromosome III"/>
</dbReference>
<dbReference type="InterPro" id="IPR036640">
    <property type="entry name" value="ABC1_TM_sf"/>
</dbReference>
<feature type="transmembrane region" description="Helical" evidence="16">
    <location>
        <begin position="925"/>
        <end position="941"/>
    </location>
</feature>
<dbReference type="InterPro" id="IPR027417">
    <property type="entry name" value="P-loop_NTPase"/>
</dbReference>
<feature type="transmembrane region" description="Helical" evidence="16">
    <location>
        <begin position="1290"/>
        <end position="1315"/>
    </location>
</feature>
<feature type="transmembrane region" description="Helical" evidence="16">
    <location>
        <begin position="953"/>
        <end position="974"/>
    </location>
</feature>
<evidence type="ECO:0000256" key="7">
    <source>
        <dbReference type="ARBA" id="ARBA00022692"/>
    </source>
</evidence>
<feature type="region of interest" description="Disordered" evidence="15">
    <location>
        <begin position="663"/>
        <end position="729"/>
    </location>
</feature>
<dbReference type="Gene3D" id="3.40.50.1910">
    <property type="match status" value="1"/>
</dbReference>
<evidence type="ECO:0000256" key="12">
    <source>
        <dbReference type="ARBA" id="ARBA00022989"/>
    </source>
</evidence>
<dbReference type="PROSITE" id="PS00211">
    <property type="entry name" value="ABC_TRANSPORTER_1"/>
    <property type="match status" value="2"/>
</dbReference>
<keyword evidence="4" id="KW-0813">Transport</keyword>
<evidence type="ECO:0000256" key="5">
    <source>
        <dbReference type="ARBA" id="ARBA00022553"/>
    </source>
</evidence>
<keyword evidence="6" id="KW-0926">Vacuole</keyword>
<dbReference type="InterPro" id="IPR003439">
    <property type="entry name" value="ABC_transporter-like_ATP-bd"/>
</dbReference>
<feature type="transmembrane region" description="Helical" evidence="16">
    <location>
        <begin position="1963"/>
        <end position="1980"/>
    </location>
</feature>
<dbReference type="FunFam" id="1.20.1560.10:FF:000001">
    <property type="entry name" value="ATP-binding cassette subfamily C member 1"/>
    <property type="match status" value="1"/>
</dbReference>
<dbReference type="GO" id="GO:0000329">
    <property type="term" value="C:fungal-type vacuole membrane"/>
    <property type="evidence" value="ECO:0007669"/>
    <property type="project" value="UniProtKB-ARBA"/>
</dbReference>
<dbReference type="FunFam" id="3.40.50.300:FF:000565">
    <property type="entry name" value="ABC bile acid transporter"/>
    <property type="match status" value="1"/>
</dbReference>
<sequence length="2312" mass="260300">MNIEDPSSLFNVQKRYLHDRLKEITSIGGLFALVLDKQTEALLLRLFSKDALLRIVTTIEQIDAPRKLQSFLSAIYFLEPSVYNLNCISADVKVKRYKMGHALFIPFTQWDTEQIRYFQSSKFLGNPDTMRYFGGDGSTATYIQASMFPLESRVFLTNHIPYNSMPVYYNDNCSEMVLPQIRKAAKAIVNAIIVAEEYPLIRFYASPKATHQAARLPELIADEVQRQLDDYLRANTDYPPKSALEKQRAILLITDRSMDLFAPLLHEFSYQAMAMDIVQSLERERIYKYQAENEKGEQQEMTSDLDAEDDELWTSLRHMHIIEASEVIINRINDLIKNNPMMVDRSKAKTSSDLMYVVAHLHGFDEERRQVTLHKTLIDEILDINAKRKLAEFAADFEQTCCAEGTSFEGIHNKKLHEDLIVLLAREDLHVNDKMRLVLIYGLYRGGLCESDFVKLAKFIGVKNTQIVSLVSRCFYNLYKLDFPIVKKTPKDKKVDRQFFHTINNEGTYNTSRFAPGLKRVLYNAAKYELDEDWFPYFRDKPIAEDVPKGNGLNAGLDKNNSIRNPRVKASWAPSASRHGASHKSSKNKQRIFCYVAGGVTYSEMRSAYELSQALDKDFYLGSETVLKPRDFLIGLQDIDQVKQPDSLEIPLYDEITRPRTRAPSYLFDVPKPPSQPSTTANSRPVSSTHSHTSKPSAPSNMSSSGLGSSSPNPELPPDVIGKNTPSHYQKRTILPPNKAYFTECVMDQVELDAAGLPNYADSLARSPILAALAGNSQPLATPSLTFGHHGNHSSPVYPGPTWWLSCQCGDGWGPLSPKYNDLTPCFLQGILYVTAGVLMVALSARQLVVMSRKKAIGNKANWTFYTRLVLTVLQLLFSATLYGSYPESFDIIKLGLALNVVSLVLAFSLHYVEQFKAMVSSGVLLFYWLFQVFFNIGRIVNLNLRNEKDGNFFAVSILAAVNAFVVLLLEHYFPPLSSQPYTKQLSIAPYDKANVFSRIAFNWMAALMKKGFYQFLTEKDLPFLPSELKARTTADKFYHYWTKSPNPSLFLTLSKAFGLPFLIGGVFKGLQDIMAFAQPQLLRLLISFVNDYSESLKRDDPIPLTRGLMIAAGMFLVSVLQTAFLHQYFQRAFDLGMKIKSSLIAVIYNKSLVLSNETKQESNTGDIVNLMSVDTQRLQDLVQNLQIIWSGPFQIILCLVSLHGLLGNSMWAGVFIMIVMIPLNGLIARAMKRLQKTQMKYKDARSRLISEILNNIKSLKLYGWEHPYSDKLKAVRNDQELRNLKRMGLLSAMSTSSWSFTPILVSCSTFALFVLLNKDKTLSTDIVFPALSLFNLLSFPLAVVPMVITNIVESQVAISRLTKFLTGSELQPNAVTKLPKATTLGEVAVSIKNGTFLWSKKKGEESYKVALSNINMSVKKGELDCIVGRVGSGKSSIIQSLLGDLYKLDGEVKVRGKVAYVSQVPWIINGSVKENILFGHKYDPEFYHKVLKACALTVDLKILPKGDRTEVGEKGISLSGGQKARLALARAVYARADVYLLDDPLSAVDEHVGKHLIDNVLGPNGLLKTKCRILATNAIHVLSIADNMHMVKDGSLVEQGTYLEIMSQERSQLRQLILSFGKKRGDDSTVPSSSATSVRGDKSASDLEELKDSGFIVSSENTSDIDVQSLRRASDATLITDEERLLRSADDEVDQELEDEDVKARQEKYQQGKVKWNVYKQYGLACGSYNVLVFLSTTIISMIFNVSSNVWLKHWSEVNTEKGYNPALLKYLGIYFSLGFAYTISMMTQMIFMWILCTIRGSTKLHNDMAASVFRAPMSFFETTPIGRVLNRFSNDIYKIDEVLGRVFAQFFVNSARVLFTILVICYSTWQFIFIVLPLGVLYVYYQQYYLKTSRELRRLDSVSRSPIFANFQESLNGVSIIRAYGQEDRFKFLNEARIDKNMRAYHPSVNANRWLAVRLEFLGSVIILASSGLAILTLKSSGISAGMVGLSVSYALQITQSLNWIVRMTVEVETNIVSVERVLEYSELTPEAPEVVYDNRPPKTWPQDGEVVFKNYSTRYRPELDLVLKNINLEIKPHEKIGIVGRTGAGKSSLTLALFRIIEAAEGHIEIDNIDTSKIGLQDLRHKLSIIPQDAQVFEGTIRDNLDPTGSYTDENMWKALELSHLKDHVLRMYEERDKSNECIKSALDVKMTEGGSNLSVGQRQLMCLARALLIPSHILVLDEATAAVDVETDGVLQETIRTEFKDRTILTIAHRLNTIMDSDRIVVLEQGEVAEFDSPEKLLNNKNSLFYSLALQGGIVNEEGVAENE</sequence>
<protein>
    <recommendedName>
        <fullName evidence="20">Multi drug resistance-associated protein</fullName>
    </recommendedName>
</protein>
<evidence type="ECO:0000259" key="18">
    <source>
        <dbReference type="PROSITE" id="PS50929"/>
    </source>
</evidence>
<comment type="subcellular location">
    <subcellularLocation>
        <location evidence="1">Vacuole membrane</location>
        <topology evidence="1">Multi-pass membrane protein</topology>
    </subcellularLocation>
</comment>
<evidence type="ECO:0000256" key="13">
    <source>
        <dbReference type="ARBA" id="ARBA00023136"/>
    </source>
</evidence>
<keyword evidence="10" id="KW-0067">ATP-binding</keyword>
<feature type="transmembrane region" description="Helical" evidence="16">
    <location>
        <begin position="827"/>
        <end position="845"/>
    </location>
</feature>
<dbReference type="CDD" id="cd18595">
    <property type="entry name" value="ABC_6TM_MRP1_2_3_6_D1_like"/>
    <property type="match status" value="1"/>
</dbReference>
<dbReference type="Gene3D" id="1.25.40.60">
    <property type="match status" value="1"/>
</dbReference>
<dbReference type="InterPro" id="IPR011527">
    <property type="entry name" value="ABC1_TM_dom"/>
</dbReference>
<dbReference type="FunFam" id="1.20.1560.10:FF:000020">
    <property type="entry name" value="ABC metal ion transporter"/>
    <property type="match status" value="1"/>
</dbReference>
<feature type="transmembrane region" description="Helical" evidence="16">
    <location>
        <begin position="1730"/>
        <end position="1753"/>
    </location>
</feature>
<dbReference type="InterPro" id="IPR043127">
    <property type="entry name" value="Sec-1-like_dom3a"/>
</dbReference>
<dbReference type="InterPro" id="IPR017871">
    <property type="entry name" value="ABC_transporter-like_CS"/>
</dbReference>
<feature type="domain" description="ABC transporter" evidence="17">
    <location>
        <begin position="1390"/>
        <end position="1619"/>
    </location>
</feature>
<accession>A0A8F2W203</accession>
<evidence type="ECO:0000259" key="17">
    <source>
        <dbReference type="PROSITE" id="PS50893"/>
    </source>
</evidence>
<dbReference type="Pfam" id="PF00005">
    <property type="entry name" value="ABC_tran"/>
    <property type="match status" value="2"/>
</dbReference>
<dbReference type="PANTHER" id="PTHR24223">
    <property type="entry name" value="ATP-BINDING CASSETTE SUB-FAMILY C"/>
    <property type="match status" value="1"/>
</dbReference>
<dbReference type="Gene3D" id="1.20.1560.10">
    <property type="entry name" value="ABC transporter type 1, transmembrane domain"/>
    <property type="match status" value="2"/>
</dbReference>
<dbReference type="CDD" id="cd18603">
    <property type="entry name" value="ABC_6TM_MRP1_2_3_6_D2_like"/>
    <property type="match status" value="1"/>
</dbReference>
<dbReference type="CDD" id="cd03244">
    <property type="entry name" value="ABCC_MRP_domain2"/>
    <property type="match status" value="1"/>
</dbReference>
<dbReference type="SUPFAM" id="SSF90123">
    <property type="entry name" value="ABC transporter transmembrane region"/>
    <property type="match status" value="2"/>
</dbReference>